<dbReference type="Proteomes" id="UP000190776">
    <property type="component" value="Unassembled WGS sequence"/>
</dbReference>
<evidence type="ECO:0000313" key="7">
    <source>
        <dbReference type="EMBL" id="OMP84422.1"/>
    </source>
</evidence>
<dbReference type="PROSITE" id="PS50011">
    <property type="entry name" value="PROTEIN_KINASE_DOM"/>
    <property type="match status" value="1"/>
</dbReference>
<comment type="caution">
    <text evidence="7">The sequence shown here is derived from an EMBL/GenBank/DDBJ whole genome shotgun (WGS) entry which is preliminary data.</text>
</comment>
<evidence type="ECO:0000256" key="2">
    <source>
        <dbReference type="ARBA" id="ARBA00022741"/>
    </source>
</evidence>
<evidence type="ECO:0000256" key="5">
    <source>
        <dbReference type="SAM" id="MobiDB-lite"/>
    </source>
</evidence>
<keyword evidence="2" id="KW-0547">Nucleotide-binding</keyword>
<evidence type="ECO:0000313" key="8">
    <source>
        <dbReference type="Proteomes" id="UP000190776"/>
    </source>
</evidence>
<dbReference type="PANTHER" id="PTHR11042">
    <property type="entry name" value="EUKARYOTIC TRANSLATION INITIATION FACTOR 2-ALPHA KINASE EIF2-ALPHA KINASE -RELATED"/>
    <property type="match status" value="1"/>
</dbReference>
<dbReference type="STRING" id="420778.A0A1S8BA14"/>
<dbReference type="GO" id="GO:0005524">
    <property type="term" value="F:ATP binding"/>
    <property type="evidence" value="ECO:0007669"/>
    <property type="project" value="UniProtKB-KW"/>
</dbReference>
<accession>A0A1S8BA14</accession>
<dbReference type="SMART" id="SM00220">
    <property type="entry name" value="S_TKc"/>
    <property type="match status" value="1"/>
</dbReference>
<sequence>EEKQILQRIGYVMDPHIVRMVKTYKHGDSFNIVFPLAKTNLDDYLRKVEPHQAEKHLTGSVAKCTFWIQLRGITRALSKVHNIDQFESTSPTMAGRRSSNVPKDVGGDSQRAFGIHSDLKPANILVEEDDKWVISDFGQATFRNLRSRDETSSIENRGGSITYAPPEYDDGIHKRSFDIFSLGIIFLEVAAFVIRSYPGLTSEDRDHPGLDKARITEDSGPHGGENHRFYLMDQSRNYRLKEEIGDFMDDLQCDVDKGSSDHLFVTDLFRLIRRMLSCTPSGRPLATEVEQELSRLIKDYGNEANDFQTEILQKTHRER</sequence>
<dbReference type="AlphaFoldDB" id="A0A1S8BA14"/>
<feature type="region of interest" description="Disordered" evidence="5">
    <location>
        <begin position="205"/>
        <end position="225"/>
    </location>
</feature>
<keyword evidence="7" id="KW-0430">Lectin</keyword>
<dbReference type="GO" id="GO:0005737">
    <property type="term" value="C:cytoplasm"/>
    <property type="evidence" value="ECO:0007669"/>
    <property type="project" value="TreeGrafter"/>
</dbReference>
<feature type="domain" description="Protein kinase" evidence="6">
    <location>
        <begin position="1"/>
        <end position="297"/>
    </location>
</feature>
<dbReference type="EMBL" id="MSZU01000093">
    <property type="protein sequence ID" value="OMP84422.1"/>
    <property type="molecule type" value="Genomic_DNA"/>
</dbReference>
<feature type="non-terminal residue" evidence="7">
    <location>
        <position position="1"/>
    </location>
</feature>
<keyword evidence="7" id="KW-0675">Receptor</keyword>
<dbReference type="Pfam" id="PF00069">
    <property type="entry name" value="Pkinase"/>
    <property type="match status" value="1"/>
</dbReference>
<protein>
    <submittedName>
        <fullName evidence="7">G-type lectin S-receptor-like serine/threonine-protein kinase</fullName>
    </submittedName>
</protein>
<dbReference type="OrthoDB" id="3941256at2759"/>
<organism evidence="7 8">
    <name type="scientific">Diplodia seriata</name>
    <dbReference type="NCBI Taxonomy" id="420778"/>
    <lineage>
        <taxon>Eukaryota</taxon>
        <taxon>Fungi</taxon>
        <taxon>Dikarya</taxon>
        <taxon>Ascomycota</taxon>
        <taxon>Pezizomycotina</taxon>
        <taxon>Dothideomycetes</taxon>
        <taxon>Dothideomycetes incertae sedis</taxon>
        <taxon>Botryosphaeriales</taxon>
        <taxon>Botryosphaeriaceae</taxon>
        <taxon>Diplodia</taxon>
    </lineage>
</organism>
<dbReference type="InterPro" id="IPR011009">
    <property type="entry name" value="Kinase-like_dom_sf"/>
</dbReference>
<keyword evidence="3 7" id="KW-0418">Kinase</keyword>
<dbReference type="GO" id="GO:0030246">
    <property type="term" value="F:carbohydrate binding"/>
    <property type="evidence" value="ECO:0007669"/>
    <property type="project" value="UniProtKB-KW"/>
</dbReference>
<evidence type="ECO:0000256" key="4">
    <source>
        <dbReference type="ARBA" id="ARBA00022840"/>
    </source>
</evidence>
<dbReference type="InterPro" id="IPR050339">
    <property type="entry name" value="CC_SR_Kinase"/>
</dbReference>
<evidence type="ECO:0000259" key="6">
    <source>
        <dbReference type="PROSITE" id="PS50011"/>
    </source>
</evidence>
<evidence type="ECO:0000256" key="3">
    <source>
        <dbReference type="ARBA" id="ARBA00022777"/>
    </source>
</evidence>
<name>A0A1S8BA14_9PEZI</name>
<dbReference type="SUPFAM" id="SSF56112">
    <property type="entry name" value="Protein kinase-like (PK-like)"/>
    <property type="match status" value="1"/>
</dbReference>
<dbReference type="GO" id="GO:0005634">
    <property type="term" value="C:nucleus"/>
    <property type="evidence" value="ECO:0007669"/>
    <property type="project" value="TreeGrafter"/>
</dbReference>
<reference evidence="7 8" key="1">
    <citation type="submission" date="2017-01" db="EMBL/GenBank/DDBJ databases">
        <title>Draft genome sequence of Diplodia seriata F98.1, a fungal species involved in grapevine trunk diseases.</title>
        <authorList>
            <person name="Robert-Siegwald G."/>
            <person name="Vallet J."/>
            <person name="Abou-Mansour E."/>
            <person name="Xu J."/>
            <person name="Rey P."/>
            <person name="Bertsch C."/>
            <person name="Rego C."/>
            <person name="Larignon P."/>
            <person name="Fontaine F."/>
            <person name="Lebrun M.-H."/>
        </authorList>
    </citation>
    <scope>NUCLEOTIDE SEQUENCE [LARGE SCALE GENOMIC DNA]</scope>
    <source>
        <strain evidence="7 8">F98.1</strain>
    </source>
</reference>
<proteinExistence type="predicted"/>
<gene>
    <name evidence="7" type="ORF">BK809_0000204</name>
</gene>
<keyword evidence="4" id="KW-0067">ATP-binding</keyword>
<dbReference type="GO" id="GO:0004672">
    <property type="term" value="F:protein kinase activity"/>
    <property type="evidence" value="ECO:0007669"/>
    <property type="project" value="InterPro"/>
</dbReference>
<evidence type="ECO:0000256" key="1">
    <source>
        <dbReference type="ARBA" id="ARBA00022679"/>
    </source>
</evidence>
<keyword evidence="1" id="KW-0808">Transferase</keyword>
<dbReference type="InterPro" id="IPR000719">
    <property type="entry name" value="Prot_kinase_dom"/>
</dbReference>
<dbReference type="Gene3D" id="1.10.510.10">
    <property type="entry name" value="Transferase(Phosphotransferase) domain 1"/>
    <property type="match status" value="1"/>
</dbReference>